<comment type="caution">
    <text evidence="2">The sequence shown here is derived from an EMBL/GenBank/DDBJ whole genome shotgun (WGS) entry which is preliminary data.</text>
</comment>
<feature type="transmembrane region" description="Helical" evidence="1">
    <location>
        <begin position="6"/>
        <end position="25"/>
    </location>
</feature>
<reference evidence="3" key="1">
    <citation type="submission" date="2018-04" db="EMBL/GenBank/DDBJ databases">
        <authorList>
            <person name="Liu S."/>
            <person name="Wang Z."/>
            <person name="Li J."/>
        </authorList>
    </citation>
    <scope>NUCLEOTIDE SEQUENCE [LARGE SCALE GENOMIC DNA]</scope>
    <source>
        <strain evidence="3">S1194</strain>
    </source>
</reference>
<dbReference type="RefSeq" id="WP_108997938.1">
    <property type="nucleotide sequence ID" value="NZ_QEEX01000001.1"/>
</dbReference>
<dbReference type="Proteomes" id="UP000244978">
    <property type="component" value="Unassembled WGS sequence"/>
</dbReference>
<evidence type="ECO:0000256" key="1">
    <source>
        <dbReference type="SAM" id="Phobius"/>
    </source>
</evidence>
<sequence length="157" mass="17819">MSSDGWAAIIAAGIAATVVLIGYLVQQWFARKERRAAIFSEALRAVEDYLEAPYRIQRKDRSDATRQILVTHISDIQSRISYHQALLGIYGPQKVADGYARLVEAARAEAGNQMTTAWREKPMRKGDEVPLVKRFDRTKSDQEKSALLKIMRGRKLR</sequence>
<keyword evidence="3" id="KW-1185">Reference proteome</keyword>
<accession>A0A2U1T2R6</accession>
<dbReference type="EMBL" id="QEEX01000001">
    <property type="protein sequence ID" value="PWB98181.1"/>
    <property type="molecule type" value="Genomic_DNA"/>
</dbReference>
<keyword evidence="1" id="KW-0812">Transmembrane</keyword>
<name>A0A2U1T2R6_9MICO</name>
<evidence type="ECO:0000313" key="3">
    <source>
        <dbReference type="Proteomes" id="UP000244978"/>
    </source>
</evidence>
<evidence type="ECO:0000313" key="2">
    <source>
        <dbReference type="EMBL" id="PWB98181.1"/>
    </source>
</evidence>
<proteinExistence type="predicted"/>
<organism evidence="2 3">
    <name type="scientific">Homoserinimonas hongtaonis</name>
    <dbReference type="NCBI Taxonomy" id="2079791"/>
    <lineage>
        <taxon>Bacteria</taxon>
        <taxon>Bacillati</taxon>
        <taxon>Actinomycetota</taxon>
        <taxon>Actinomycetes</taxon>
        <taxon>Micrococcales</taxon>
        <taxon>Microbacteriaceae</taxon>
        <taxon>Homoserinimonas</taxon>
    </lineage>
</organism>
<keyword evidence="1" id="KW-1133">Transmembrane helix</keyword>
<keyword evidence="1" id="KW-0472">Membrane</keyword>
<dbReference type="AlphaFoldDB" id="A0A2U1T2R6"/>
<protein>
    <submittedName>
        <fullName evidence="2">Uncharacterized protein</fullName>
    </submittedName>
</protein>
<gene>
    <name evidence="2" type="ORF">DF220_10335</name>
</gene>